<dbReference type="OrthoDB" id="9767905at2"/>
<dbReference type="EMBL" id="CP029077">
    <property type="protein sequence ID" value="QED23629.1"/>
    <property type="molecule type" value="Genomic_DNA"/>
</dbReference>
<comment type="pathway">
    <text evidence="3 14 15">Amino-acid biosynthesis; L-leucine biosynthesis; L-leucine from 3-methyl-2-oxobutanoate: step 3/4.</text>
</comment>
<dbReference type="Proteomes" id="UP000321934">
    <property type="component" value="Chromosome"/>
</dbReference>
<dbReference type="InterPro" id="IPR004429">
    <property type="entry name" value="Isopropylmalate_DH"/>
</dbReference>
<comment type="cofactor">
    <cofactor evidence="14 15">
        <name>Mg(2+)</name>
        <dbReference type="ChEBI" id="CHEBI:18420"/>
    </cofactor>
    <cofactor evidence="14 15">
        <name>Mn(2+)</name>
        <dbReference type="ChEBI" id="CHEBI:29035"/>
    </cofactor>
    <text evidence="14 15">Binds 1 Mg(2+) or Mn(2+) ion per subunit.</text>
</comment>
<comment type="subcellular location">
    <subcellularLocation>
        <location evidence="14">Cytoplasm</location>
    </subcellularLocation>
</comment>
<dbReference type="GO" id="GO:0051287">
    <property type="term" value="F:NAD binding"/>
    <property type="evidence" value="ECO:0007669"/>
    <property type="project" value="InterPro"/>
</dbReference>
<evidence type="ECO:0000256" key="13">
    <source>
        <dbReference type="ARBA" id="ARBA00023304"/>
    </source>
</evidence>
<dbReference type="EC" id="1.1.1.85" evidence="14"/>
<keyword evidence="11 14" id="KW-0520">NAD</keyword>
<feature type="binding site" evidence="14">
    <location>
        <position position="224"/>
    </location>
    <ligand>
        <name>substrate</name>
    </ligand>
</feature>
<keyword evidence="13 14" id="KW-0100">Branched-chain amino acid biosynthesis</keyword>
<evidence type="ECO:0000256" key="7">
    <source>
        <dbReference type="ARBA" id="ARBA00022605"/>
    </source>
</evidence>
<comment type="cofactor">
    <cofactor evidence="2">
        <name>Mn(2+)</name>
        <dbReference type="ChEBI" id="CHEBI:29035"/>
    </cofactor>
</comment>
<feature type="domain" description="Isopropylmalate dehydrogenase-like" evidence="16">
    <location>
        <begin position="5"/>
        <end position="355"/>
    </location>
</feature>
<dbReference type="RefSeq" id="WP_146820893.1">
    <property type="nucleotide sequence ID" value="NZ_CP029077.1"/>
</dbReference>
<evidence type="ECO:0000256" key="11">
    <source>
        <dbReference type="ARBA" id="ARBA00023027"/>
    </source>
</evidence>
<comment type="catalytic activity">
    <reaction evidence="1 14 15">
        <text>(2R,3S)-3-isopropylmalate + NAD(+) = 4-methyl-2-oxopentanoate + CO2 + NADH</text>
        <dbReference type="Rhea" id="RHEA:32271"/>
        <dbReference type="ChEBI" id="CHEBI:16526"/>
        <dbReference type="ChEBI" id="CHEBI:17865"/>
        <dbReference type="ChEBI" id="CHEBI:35121"/>
        <dbReference type="ChEBI" id="CHEBI:57540"/>
        <dbReference type="ChEBI" id="CHEBI:57945"/>
        <dbReference type="EC" id="1.1.1.85"/>
    </reaction>
</comment>
<organism evidence="17 18">
    <name type="scientific">Candidatus Deianiraea vastatrix</name>
    <dbReference type="NCBI Taxonomy" id="2163644"/>
    <lineage>
        <taxon>Bacteria</taxon>
        <taxon>Pseudomonadati</taxon>
        <taxon>Pseudomonadota</taxon>
        <taxon>Alphaproteobacteria</taxon>
        <taxon>Rickettsiales</taxon>
        <taxon>Candidatus Deianiraeaceae</taxon>
        <taxon>Candidatus Deianiraea</taxon>
    </lineage>
</organism>
<feature type="binding site" evidence="14">
    <location>
        <position position="135"/>
    </location>
    <ligand>
        <name>substrate</name>
    </ligand>
</feature>
<evidence type="ECO:0000256" key="5">
    <source>
        <dbReference type="ARBA" id="ARBA00011738"/>
    </source>
</evidence>
<feature type="site" description="Important for catalysis" evidence="14">
    <location>
        <position position="142"/>
    </location>
</feature>
<reference evidence="17 18" key="1">
    <citation type="journal article" date="2019" name="ISME J.">
        <title>Deianiraea, an extracellular bacterium associated with the ciliate Paramecium, suggests an alternative scenario for the evolution of Rickettsiales.</title>
        <authorList>
            <person name="Castelli M."/>
            <person name="Sabaneyeva E."/>
            <person name="Lanzoni O."/>
            <person name="Lebedeva N."/>
            <person name="Floriano A.M."/>
            <person name="Gaiarsa S."/>
            <person name="Benken K."/>
            <person name="Modeo L."/>
            <person name="Bandi C."/>
            <person name="Potekhin A."/>
            <person name="Sassera D."/>
            <person name="Petroni G."/>
        </authorList>
    </citation>
    <scope>NUCLEOTIDE SEQUENCE [LARGE SCALE GENOMIC DNA]</scope>
    <source>
        <strain evidence="17">CyL4-1</strain>
    </source>
</reference>
<dbReference type="PROSITE" id="PS00470">
    <property type="entry name" value="IDH_IMDH"/>
    <property type="match status" value="1"/>
</dbReference>
<comment type="subunit">
    <text evidence="5 14 15">Homodimer.</text>
</comment>
<evidence type="ECO:0000256" key="15">
    <source>
        <dbReference type="RuleBase" id="RU004445"/>
    </source>
</evidence>
<gene>
    <name evidence="14" type="primary">leuB</name>
    <name evidence="17" type="ORF">Deia_00842</name>
</gene>
<keyword evidence="6 14" id="KW-0432">Leucine biosynthesis</keyword>
<feature type="binding site" evidence="14">
    <location>
        <position position="248"/>
    </location>
    <ligand>
        <name>Mg(2+)</name>
        <dbReference type="ChEBI" id="CHEBI:18420"/>
    </ligand>
</feature>
<proteinExistence type="inferred from homology"/>
<dbReference type="Gene3D" id="3.40.718.10">
    <property type="entry name" value="Isopropylmalate Dehydrogenase"/>
    <property type="match status" value="1"/>
</dbReference>
<feature type="binding site" evidence="14">
    <location>
        <begin position="285"/>
        <end position="297"/>
    </location>
    <ligand>
        <name>NAD(+)</name>
        <dbReference type="ChEBI" id="CHEBI:57540"/>
    </ligand>
</feature>
<keyword evidence="7 14" id="KW-0028">Amino-acid biosynthesis</keyword>
<keyword evidence="14" id="KW-0963">Cytoplasm</keyword>
<evidence type="ECO:0000256" key="9">
    <source>
        <dbReference type="ARBA" id="ARBA00022842"/>
    </source>
</evidence>
<feature type="binding site" evidence="14">
    <location>
        <position position="252"/>
    </location>
    <ligand>
        <name>Mg(2+)</name>
        <dbReference type="ChEBI" id="CHEBI:18420"/>
    </ligand>
</feature>
<evidence type="ECO:0000256" key="4">
    <source>
        <dbReference type="ARBA" id="ARBA00008319"/>
    </source>
</evidence>
<dbReference type="UniPathway" id="UPA00048">
    <property type="reaction ID" value="UER00072"/>
</dbReference>
<sequence>MKKIKILCLAGDGIGVEVMREVRKILDLIARKCGFEMDIEDSLIGGIAIDKEGLPVSDATIEKGKNVDFVLLGAVGGPKWDGLETHLRPEAGLLKIRKDLNLFANLRPIVVFDELADASPLKKEYISGLNLMIVRELVGGLYFGQPRGIEEKEGQRYGFNTLAYKESEIARIVNVAFDLAEKRGKKVCSVDKANVLASMKLWRDVAENIGKSRGDIELSHMYVDAMAMELVKCPKKYDVLVMENMFGDILSDLGSQLTGSIGMLGSASLGELNGKKTALYEPVHGSAPDIAGRDLANPIAMISSLAMAFKYSINEGEIADKIDEAIKATLKTHRTGDIKGENCTLVGTSAMGDEICKNLEKLL</sequence>
<evidence type="ECO:0000256" key="14">
    <source>
        <dbReference type="HAMAP-Rule" id="MF_01033"/>
    </source>
</evidence>
<dbReference type="FunFam" id="3.40.718.10:FF:000006">
    <property type="entry name" value="3-isopropylmalate dehydrogenase"/>
    <property type="match status" value="1"/>
</dbReference>
<dbReference type="InterPro" id="IPR024084">
    <property type="entry name" value="IsoPropMal-DH-like_dom"/>
</dbReference>
<feature type="binding site" evidence="14">
    <location>
        <position position="97"/>
    </location>
    <ligand>
        <name>substrate</name>
    </ligand>
</feature>
<evidence type="ECO:0000259" key="16">
    <source>
        <dbReference type="SMART" id="SM01329"/>
    </source>
</evidence>
<feature type="site" description="Important for catalysis" evidence="14">
    <location>
        <position position="192"/>
    </location>
</feature>
<feature type="binding site" evidence="14">
    <location>
        <position position="224"/>
    </location>
    <ligand>
        <name>Mg(2+)</name>
        <dbReference type="ChEBI" id="CHEBI:18420"/>
    </ligand>
</feature>
<keyword evidence="18" id="KW-1185">Reference proteome</keyword>
<dbReference type="AlphaFoldDB" id="A0A5B8XE56"/>
<keyword evidence="8 14" id="KW-0479">Metal-binding</keyword>
<dbReference type="InterPro" id="IPR019818">
    <property type="entry name" value="IsoCit/isopropylmalate_DH_CS"/>
</dbReference>
<dbReference type="GO" id="GO:0009098">
    <property type="term" value="P:L-leucine biosynthetic process"/>
    <property type="evidence" value="ECO:0007669"/>
    <property type="project" value="UniProtKB-UniRule"/>
</dbReference>
<dbReference type="NCBIfam" id="TIGR00169">
    <property type="entry name" value="leuB"/>
    <property type="match status" value="1"/>
</dbReference>
<dbReference type="SMART" id="SM01329">
    <property type="entry name" value="Iso_dh"/>
    <property type="match status" value="1"/>
</dbReference>
<keyword evidence="10 14" id="KW-0560">Oxidoreductase</keyword>
<protein>
    <recommendedName>
        <fullName evidence="14">3-isopropylmalate dehydrogenase</fullName>
        <ecNumber evidence="14">1.1.1.85</ecNumber>
    </recommendedName>
    <alternativeName>
        <fullName evidence="14">3-IPM-DH</fullName>
    </alternativeName>
    <alternativeName>
        <fullName evidence="14">Beta-IPM dehydrogenase</fullName>
        <shortName evidence="14">IMDH</shortName>
    </alternativeName>
</protein>
<dbReference type="HAMAP" id="MF_01033">
    <property type="entry name" value="LeuB_type1"/>
    <property type="match status" value="1"/>
</dbReference>
<feature type="binding site" evidence="14">
    <location>
        <begin position="77"/>
        <end position="90"/>
    </location>
    <ligand>
        <name>NAD(+)</name>
        <dbReference type="ChEBI" id="CHEBI:57540"/>
    </ligand>
</feature>
<comment type="function">
    <text evidence="14 15">Catalyzes the oxidation of 3-carboxy-2-hydroxy-4-methylpentanoate (3-isopropylmalate) to 3-carboxy-4-methyl-2-oxopentanoate. The product decarboxylates to 4-methyl-2 oxopentanoate.</text>
</comment>
<dbReference type="PANTHER" id="PTHR42979">
    <property type="entry name" value="3-ISOPROPYLMALATE DEHYDROGENASE"/>
    <property type="match status" value="1"/>
</dbReference>
<keyword evidence="12 14" id="KW-0464">Manganese</keyword>
<name>A0A5B8XE56_9RICK</name>
<evidence type="ECO:0000313" key="18">
    <source>
        <dbReference type="Proteomes" id="UP000321934"/>
    </source>
</evidence>
<evidence type="ECO:0000313" key="17">
    <source>
        <dbReference type="EMBL" id="QED23629.1"/>
    </source>
</evidence>
<evidence type="ECO:0000256" key="10">
    <source>
        <dbReference type="ARBA" id="ARBA00023002"/>
    </source>
</evidence>
<dbReference type="GO" id="GO:0005829">
    <property type="term" value="C:cytosol"/>
    <property type="evidence" value="ECO:0007669"/>
    <property type="project" value="TreeGrafter"/>
</dbReference>
<dbReference type="SUPFAM" id="SSF53659">
    <property type="entry name" value="Isocitrate/Isopropylmalate dehydrogenase-like"/>
    <property type="match status" value="1"/>
</dbReference>
<dbReference type="Pfam" id="PF00180">
    <property type="entry name" value="Iso_dh"/>
    <property type="match status" value="1"/>
</dbReference>
<comment type="similarity">
    <text evidence="4 14">Belongs to the isocitrate and isopropylmalate dehydrogenases family. LeuB type 1 subfamily.</text>
</comment>
<evidence type="ECO:0000256" key="3">
    <source>
        <dbReference type="ARBA" id="ARBA00004762"/>
    </source>
</evidence>
<dbReference type="GO" id="GO:0003862">
    <property type="term" value="F:3-isopropylmalate dehydrogenase activity"/>
    <property type="evidence" value="ECO:0007669"/>
    <property type="project" value="UniProtKB-UniRule"/>
</dbReference>
<evidence type="ECO:0000256" key="6">
    <source>
        <dbReference type="ARBA" id="ARBA00022430"/>
    </source>
</evidence>
<accession>A0A5B8XE56</accession>
<dbReference type="GO" id="GO:0000287">
    <property type="term" value="F:magnesium ion binding"/>
    <property type="evidence" value="ECO:0007669"/>
    <property type="project" value="InterPro"/>
</dbReference>
<evidence type="ECO:0000256" key="12">
    <source>
        <dbReference type="ARBA" id="ARBA00023211"/>
    </source>
</evidence>
<keyword evidence="9 14" id="KW-0460">Magnesium</keyword>
<dbReference type="PANTHER" id="PTHR42979:SF1">
    <property type="entry name" value="3-ISOPROPYLMALATE DEHYDROGENASE"/>
    <property type="match status" value="1"/>
</dbReference>
<evidence type="ECO:0000256" key="8">
    <source>
        <dbReference type="ARBA" id="ARBA00022723"/>
    </source>
</evidence>
<evidence type="ECO:0000256" key="2">
    <source>
        <dbReference type="ARBA" id="ARBA00001936"/>
    </source>
</evidence>
<feature type="binding site" evidence="14">
    <location>
        <position position="107"/>
    </location>
    <ligand>
        <name>substrate</name>
    </ligand>
</feature>
<evidence type="ECO:0000256" key="1">
    <source>
        <dbReference type="ARBA" id="ARBA00000624"/>
    </source>
</evidence>